<keyword evidence="1" id="KW-0812">Transmembrane</keyword>
<gene>
    <name evidence="3" type="ORF">ACFFLS_02155</name>
</gene>
<keyword evidence="1" id="KW-1133">Transmembrane helix</keyword>
<evidence type="ECO:0000256" key="1">
    <source>
        <dbReference type="SAM" id="Phobius"/>
    </source>
</evidence>
<protein>
    <submittedName>
        <fullName evidence="3">Glycosyltransferase family 2 protein</fullName>
    </submittedName>
</protein>
<evidence type="ECO:0000313" key="4">
    <source>
        <dbReference type="Proteomes" id="UP001589734"/>
    </source>
</evidence>
<dbReference type="InterPro" id="IPR029044">
    <property type="entry name" value="Nucleotide-diphossugar_trans"/>
</dbReference>
<keyword evidence="4" id="KW-1185">Reference proteome</keyword>
<feature type="transmembrane region" description="Helical" evidence="1">
    <location>
        <begin position="288"/>
        <end position="307"/>
    </location>
</feature>
<dbReference type="PANTHER" id="PTHR22916">
    <property type="entry name" value="GLYCOSYLTRANSFERASE"/>
    <property type="match status" value="1"/>
</dbReference>
<evidence type="ECO:0000259" key="2">
    <source>
        <dbReference type="Pfam" id="PF00535"/>
    </source>
</evidence>
<dbReference type="SUPFAM" id="SSF53448">
    <property type="entry name" value="Nucleotide-diphospho-sugar transferases"/>
    <property type="match status" value="1"/>
</dbReference>
<comment type="caution">
    <text evidence="3">The sequence shown here is derived from an EMBL/GenBank/DDBJ whole genome shotgun (WGS) entry which is preliminary data.</text>
</comment>
<accession>A0ABV6BK53</accession>
<dbReference type="Gene3D" id="3.90.550.10">
    <property type="entry name" value="Spore Coat Polysaccharide Biosynthesis Protein SpsA, Chain A"/>
    <property type="match status" value="1"/>
</dbReference>
<dbReference type="Pfam" id="PF00535">
    <property type="entry name" value="Glycos_transf_2"/>
    <property type="match status" value="1"/>
</dbReference>
<evidence type="ECO:0000313" key="3">
    <source>
        <dbReference type="EMBL" id="MFC0075828.1"/>
    </source>
</evidence>
<organism evidence="3 4">
    <name type="scientific">Flavobacterium procerum</name>
    <dbReference type="NCBI Taxonomy" id="1455569"/>
    <lineage>
        <taxon>Bacteria</taxon>
        <taxon>Pseudomonadati</taxon>
        <taxon>Bacteroidota</taxon>
        <taxon>Flavobacteriia</taxon>
        <taxon>Flavobacteriales</taxon>
        <taxon>Flavobacteriaceae</taxon>
        <taxon>Flavobacterium</taxon>
    </lineage>
</organism>
<feature type="domain" description="Glycosyltransferase 2-like" evidence="2">
    <location>
        <begin position="6"/>
        <end position="129"/>
    </location>
</feature>
<dbReference type="EMBL" id="JBHLYW010000003">
    <property type="protein sequence ID" value="MFC0075828.1"/>
    <property type="molecule type" value="Genomic_DNA"/>
</dbReference>
<name>A0ABV6BK53_9FLAO</name>
<sequence>MIPLISIIIPAYNRAHVIHGTLKSICAQSYQNWECIVVDDGSLDDTKNLVDKFVEKDSRFQFYSRPLDRLKGANACRNFGLEKSKGEYVMFLDSDDICEPFCLEERIDIVANNLSIDLLVRDTAFLIDDVKKAFSINKDPEINNSENYLSMFLSYKIPWPIMACLYKKSSIGSCRFDENLKRFQDLSFNIKVLSQPERVKIYRDFKIDNYYRDDKQKIFSPDFIKNIYESLIVFHEIHRGLLKTKNYKLDFRKFISKIILQFIMPYFYQNKKESNKFLFWTIKSNIFAANQKCAVIMMLFFLNTGLFKMQGIGMNKLRNRFKIIAN</sequence>
<proteinExistence type="predicted"/>
<keyword evidence="1" id="KW-0472">Membrane</keyword>
<dbReference type="Proteomes" id="UP001589734">
    <property type="component" value="Unassembled WGS sequence"/>
</dbReference>
<dbReference type="RefSeq" id="WP_379683471.1">
    <property type="nucleotide sequence ID" value="NZ_JBHLYW010000003.1"/>
</dbReference>
<dbReference type="PANTHER" id="PTHR22916:SF3">
    <property type="entry name" value="UDP-GLCNAC:BETAGAL BETA-1,3-N-ACETYLGLUCOSAMINYLTRANSFERASE-LIKE PROTEIN 1"/>
    <property type="match status" value="1"/>
</dbReference>
<reference evidence="3 4" key="1">
    <citation type="submission" date="2024-09" db="EMBL/GenBank/DDBJ databases">
        <authorList>
            <person name="Sun Q."/>
            <person name="Mori K."/>
        </authorList>
    </citation>
    <scope>NUCLEOTIDE SEQUENCE [LARGE SCALE GENOMIC DNA]</scope>
    <source>
        <strain evidence="3 4">CGMCC 1.12926</strain>
    </source>
</reference>
<dbReference type="CDD" id="cd00761">
    <property type="entry name" value="Glyco_tranf_GTA_type"/>
    <property type="match status" value="1"/>
</dbReference>
<dbReference type="InterPro" id="IPR001173">
    <property type="entry name" value="Glyco_trans_2-like"/>
</dbReference>